<reference evidence="1" key="1">
    <citation type="journal article" date="2021" name="PeerJ">
        <title>Extensive microbial diversity within the chicken gut microbiome revealed by metagenomics and culture.</title>
        <authorList>
            <person name="Gilroy R."/>
            <person name="Ravi A."/>
            <person name="Getino M."/>
            <person name="Pursley I."/>
            <person name="Horton D.L."/>
            <person name="Alikhan N.F."/>
            <person name="Baker D."/>
            <person name="Gharbi K."/>
            <person name="Hall N."/>
            <person name="Watson M."/>
            <person name="Adriaenssens E.M."/>
            <person name="Foster-Nyarko E."/>
            <person name="Jarju S."/>
            <person name="Secka A."/>
            <person name="Antonio M."/>
            <person name="Oren A."/>
            <person name="Chaudhuri R.R."/>
            <person name="La Ragione R."/>
            <person name="Hildebrand F."/>
            <person name="Pallen M.J."/>
        </authorList>
    </citation>
    <scope>NUCLEOTIDE SEQUENCE</scope>
    <source>
        <strain evidence="1">USAMLcec12-2067</strain>
    </source>
</reference>
<evidence type="ECO:0000313" key="1">
    <source>
        <dbReference type="EMBL" id="HJH43160.1"/>
    </source>
</evidence>
<dbReference type="CDD" id="cd00683">
    <property type="entry name" value="Trans_IPPS_HH"/>
    <property type="match status" value="1"/>
</dbReference>
<proteinExistence type="predicted"/>
<dbReference type="InterPro" id="IPR033904">
    <property type="entry name" value="Trans_IPPS_HH"/>
</dbReference>
<dbReference type="SUPFAM" id="SSF48576">
    <property type="entry name" value="Terpenoid synthases"/>
    <property type="match status" value="1"/>
</dbReference>
<dbReference type="Proteomes" id="UP000789325">
    <property type="component" value="Unassembled WGS sequence"/>
</dbReference>
<dbReference type="Pfam" id="PF00494">
    <property type="entry name" value="SQS_PSY"/>
    <property type="match status" value="1"/>
</dbReference>
<evidence type="ECO:0000313" key="2">
    <source>
        <dbReference type="Proteomes" id="UP000789325"/>
    </source>
</evidence>
<dbReference type="SFLD" id="SFLDS00005">
    <property type="entry name" value="Isoprenoid_Synthase_Type_I"/>
    <property type="match status" value="1"/>
</dbReference>
<gene>
    <name evidence="1" type="ORF">K8V16_05120</name>
</gene>
<dbReference type="SFLD" id="SFLDG01018">
    <property type="entry name" value="Squalene/Phytoene_Synthase_Lik"/>
    <property type="match status" value="1"/>
</dbReference>
<dbReference type="GO" id="GO:0016114">
    <property type="term" value="P:terpenoid biosynthetic process"/>
    <property type="evidence" value="ECO:0007669"/>
    <property type="project" value="UniProtKB-ARBA"/>
</dbReference>
<dbReference type="GO" id="GO:0004311">
    <property type="term" value="F:geranylgeranyl diphosphate synthase activity"/>
    <property type="evidence" value="ECO:0007669"/>
    <property type="project" value="InterPro"/>
</dbReference>
<dbReference type="PANTHER" id="PTHR31480">
    <property type="entry name" value="BIFUNCTIONAL LYCOPENE CYCLASE/PHYTOENE SYNTHASE"/>
    <property type="match status" value="1"/>
</dbReference>
<name>A0A9D2VJL6_9ACTN</name>
<comment type="caution">
    <text evidence="1">The sequence shown here is derived from an EMBL/GenBank/DDBJ whole genome shotgun (WGS) entry which is preliminary data.</text>
</comment>
<dbReference type="SFLD" id="SFLDG01212">
    <property type="entry name" value="Phytoene_synthase_like"/>
    <property type="match status" value="1"/>
</dbReference>
<dbReference type="InterPro" id="IPR002060">
    <property type="entry name" value="Squ/phyt_synthse"/>
</dbReference>
<dbReference type="AlphaFoldDB" id="A0A9D2VJL6"/>
<sequence length="293" mass="32763">MRAASRDAFAERAADFAWCEAVIERNSRSFHRAFSLLPERKRQSVYALYAFCRAADDCADRLGSAEALGALRSQLDRFCAGEVPDEPLWRAMEVVFLSFDVDERPFYDMLEGQRRDLAFRQPATMDELEEYGFYVAGSVGLMLLPILRASSSASASLRESGIALGVAMQLTNVLRDVGEDAARGRVYLPTRVLEEAGCSERDLHARTPSAAFRRAWEAVARRSEELYRPMGRDVRELDEDSRLPALSSLLLYRAIMDEVRASGYACLTKRCSVPERAARQLVAAAARTLSEGR</sequence>
<dbReference type="EMBL" id="DYZL01000102">
    <property type="protein sequence ID" value="HJH43160.1"/>
    <property type="molecule type" value="Genomic_DNA"/>
</dbReference>
<dbReference type="GO" id="GO:0051996">
    <property type="term" value="F:squalene synthase [NAD(P)H] activity"/>
    <property type="evidence" value="ECO:0007669"/>
    <property type="project" value="InterPro"/>
</dbReference>
<dbReference type="InterPro" id="IPR044843">
    <property type="entry name" value="Trans_IPPS_bact-type"/>
</dbReference>
<organism evidence="1 2">
    <name type="scientific">Rubneribacter badeniensis</name>
    <dbReference type="NCBI Taxonomy" id="2070688"/>
    <lineage>
        <taxon>Bacteria</taxon>
        <taxon>Bacillati</taxon>
        <taxon>Actinomycetota</taxon>
        <taxon>Coriobacteriia</taxon>
        <taxon>Eggerthellales</taxon>
        <taxon>Eggerthellaceae</taxon>
        <taxon>Rubneribacter</taxon>
    </lineage>
</organism>
<dbReference type="Gene3D" id="1.10.600.10">
    <property type="entry name" value="Farnesyl Diphosphate Synthase"/>
    <property type="match status" value="1"/>
</dbReference>
<reference evidence="1" key="2">
    <citation type="submission" date="2021-09" db="EMBL/GenBank/DDBJ databases">
        <authorList>
            <person name="Gilroy R."/>
        </authorList>
    </citation>
    <scope>NUCLEOTIDE SEQUENCE</scope>
    <source>
        <strain evidence="1">USAMLcec12-2067</strain>
    </source>
</reference>
<dbReference type="InterPro" id="IPR008949">
    <property type="entry name" value="Isoprenoid_synthase_dom_sf"/>
</dbReference>
<protein>
    <submittedName>
        <fullName evidence="1">Phytoene/squalene synthase family protein</fullName>
    </submittedName>
</protein>
<accession>A0A9D2VJL6</accession>
<dbReference type="RefSeq" id="WP_191442425.1">
    <property type="nucleotide sequence ID" value="NZ_DBEYRC010000128.1"/>
</dbReference>